<evidence type="ECO:0000313" key="3">
    <source>
        <dbReference type="Proteomes" id="UP000002358"/>
    </source>
</evidence>
<feature type="region of interest" description="Disordered" evidence="1">
    <location>
        <begin position="188"/>
        <end position="273"/>
    </location>
</feature>
<feature type="compositionally biased region" description="Basic residues" evidence="1">
    <location>
        <begin position="217"/>
        <end position="237"/>
    </location>
</feature>
<proteinExistence type="predicted"/>
<evidence type="ECO:0008006" key="4">
    <source>
        <dbReference type="Google" id="ProtNLM"/>
    </source>
</evidence>
<evidence type="ECO:0000313" key="2">
    <source>
        <dbReference type="EnsemblMetazoa" id="XP_031777884"/>
    </source>
</evidence>
<dbReference type="GeneID" id="103317663"/>
<dbReference type="RefSeq" id="XP_031777884.1">
    <property type="nucleotide sequence ID" value="XM_031922024.1"/>
</dbReference>
<feature type="compositionally biased region" description="Polar residues" evidence="1">
    <location>
        <begin position="206"/>
        <end position="215"/>
    </location>
</feature>
<evidence type="ECO:0000256" key="1">
    <source>
        <dbReference type="SAM" id="MobiDB-lite"/>
    </source>
</evidence>
<dbReference type="EnsemblMetazoa" id="XM_031922024">
    <property type="protein sequence ID" value="XP_031777884"/>
    <property type="gene ID" value="LOC103317663"/>
</dbReference>
<sequence length="309" mass="35054">MTDKRTSSRADIPKASTSNLTTEEFQRKVLQSLTDLGKRLSVCERMTTENNTMLQSLTAKKKVGKINPPSWLPFKSVQDLISFENVDDDTYNQTVDYLAYLGGHNVDDCISIYLKNSFALTENLLKKFSWLGQRTKNITNLSELRFITTCQEAVSLHHKFKKPNSTEFSDAVTKALKALKENLRRQIAAKAAEKQPPRRSRSRSPNGSEDSSETSTLRRKVKRLKKKQPLRQSRSRSRSPNGSEDRFETNASRRKNVVEFKKNNHLGRPDPGLALRMGARNALKQVLRRAAGGWSRCRTNKSCSHTAVP</sequence>
<organism evidence="2 3">
    <name type="scientific">Nasonia vitripennis</name>
    <name type="common">Parasitic wasp</name>
    <dbReference type="NCBI Taxonomy" id="7425"/>
    <lineage>
        <taxon>Eukaryota</taxon>
        <taxon>Metazoa</taxon>
        <taxon>Ecdysozoa</taxon>
        <taxon>Arthropoda</taxon>
        <taxon>Hexapoda</taxon>
        <taxon>Insecta</taxon>
        <taxon>Pterygota</taxon>
        <taxon>Neoptera</taxon>
        <taxon>Endopterygota</taxon>
        <taxon>Hymenoptera</taxon>
        <taxon>Apocrita</taxon>
        <taxon>Proctotrupomorpha</taxon>
        <taxon>Chalcidoidea</taxon>
        <taxon>Pteromalidae</taxon>
        <taxon>Pteromalinae</taxon>
        <taxon>Nasonia</taxon>
    </lineage>
</organism>
<keyword evidence="3" id="KW-1185">Reference proteome</keyword>
<dbReference type="Proteomes" id="UP000002358">
    <property type="component" value="Chromosome 1"/>
</dbReference>
<dbReference type="AlphaFoldDB" id="A0A7M7PYU1"/>
<name>A0A7M7PYU1_NASVI</name>
<reference evidence="2" key="1">
    <citation type="submission" date="2021-01" db="UniProtKB">
        <authorList>
            <consortium name="EnsemblMetazoa"/>
        </authorList>
    </citation>
    <scope>IDENTIFICATION</scope>
</reference>
<protein>
    <recommendedName>
        <fullName evidence="4">DUF4806 domain-containing protein</fullName>
    </recommendedName>
</protein>
<accession>A0A7M7PYU1</accession>